<feature type="compositionally biased region" description="Basic residues" evidence="3">
    <location>
        <begin position="364"/>
        <end position="375"/>
    </location>
</feature>
<sequence>MTTTLEVWGRRDSSNVQAVMWCIAELNLPYQRHDIGQRFGGNNTPEFLAMNPNGRIPVLRDGASEPLWESGAINRYLASAYGSDEFWPRDPRARAQIDKWAEWAKVTFTPAFSLRIWWQMVRTAPSKRDPVAIREAVTGLDPILDIAEAQLTRQKFLAGDVFTLADVQFGHLLFRYFSIDIERKERPGLQRYYEALKERPAYREHVMGTNICITTILWIILQVVNQCENDLRNYSVDIRDPLIDTYYNHTIVSPKTPFSDVIAPKVLKVHRDTHQMIESMRFSYAMTMLSDGEIHRISGSIGDDSTHDESYYGPGGYTSREEQEPLFSSIHILLTEESRRYDPFGRSSRHGMASVNLLSEQKVARGKHSSGKSRPSRVLENQFGQDTHDYVREHKKSCKSVIEQVNYPLCQGMPEVKSPSKV</sequence>
<protein>
    <submittedName>
        <fullName evidence="6">Glutathione S-transferase</fullName>
    </submittedName>
</protein>
<name>A0A370P8W0_ASPPH</name>
<dbReference type="PROSITE" id="PS50405">
    <property type="entry name" value="GST_CTER"/>
    <property type="match status" value="1"/>
</dbReference>
<dbReference type="SFLD" id="SFLDG01150">
    <property type="entry name" value="Main.1:_Beta-like"/>
    <property type="match status" value="1"/>
</dbReference>
<dbReference type="SUPFAM" id="SSF47616">
    <property type="entry name" value="GST C-terminal domain-like"/>
    <property type="match status" value="1"/>
</dbReference>
<dbReference type="InterPro" id="IPR004045">
    <property type="entry name" value="Glutathione_S-Trfase_N"/>
</dbReference>
<feature type="region of interest" description="Disordered" evidence="3">
    <location>
        <begin position="350"/>
        <end position="385"/>
    </location>
</feature>
<dbReference type="SFLD" id="SFLDG00358">
    <property type="entry name" value="Main_(cytGST)"/>
    <property type="match status" value="1"/>
</dbReference>
<evidence type="ECO:0000313" key="7">
    <source>
        <dbReference type="Proteomes" id="UP000254937"/>
    </source>
</evidence>
<gene>
    <name evidence="6" type="ORF">M752DRAFT_286444</name>
</gene>
<dbReference type="Proteomes" id="UP000254937">
    <property type="component" value="Unassembled WGS sequence"/>
</dbReference>
<dbReference type="PANTHER" id="PTHR44051">
    <property type="entry name" value="GLUTATHIONE S-TRANSFERASE-RELATED"/>
    <property type="match status" value="1"/>
</dbReference>
<dbReference type="InterPro" id="IPR004046">
    <property type="entry name" value="GST_C"/>
</dbReference>
<dbReference type="InterPro" id="IPR040079">
    <property type="entry name" value="Glutathione_S-Trfase"/>
</dbReference>
<dbReference type="EMBL" id="KZ851865">
    <property type="protein sequence ID" value="RDK38424.1"/>
    <property type="molecule type" value="Genomic_DNA"/>
</dbReference>
<dbReference type="Pfam" id="PF02798">
    <property type="entry name" value="GST_N"/>
    <property type="match status" value="1"/>
</dbReference>
<dbReference type="FunFam" id="3.40.30.10:FF:000039">
    <property type="entry name" value="Glutathione S-transferase domain"/>
    <property type="match status" value="1"/>
</dbReference>
<evidence type="ECO:0000313" key="6">
    <source>
        <dbReference type="EMBL" id="RDK38424.1"/>
    </source>
</evidence>
<dbReference type="InterPro" id="IPR010987">
    <property type="entry name" value="Glutathione-S-Trfase_C-like"/>
</dbReference>
<dbReference type="Gene3D" id="3.40.30.10">
    <property type="entry name" value="Glutaredoxin"/>
    <property type="match status" value="1"/>
</dbReference>
<accession>A0A370P8W0</accession>
<keyword evidence="2 6" id="KW-0808">Transferase</keyword>
<evidence type="ECO:0000259" key="4">
    <source>
        <dbReference type="PROSITE" id="PS50404"/>
    </source>
</evidence>
<reference evidence="6 7" key="1">
    <citation type="submission" date="2018-07" db="EMBL/GenBank/DDBJ databases">
        <title>Section-level genome sequencing of Aspergillus section Nigri to investigate inter- and intra-species variation.</title>
        <authorList>
            <consortium name="DOE Joint Genome Institute"/>
            <person name="Vesth T.C."/>
            <person name="Nybo J.L."/>
            <person name="Theobald S."/>
            <person name="Frisvad J.C."/>
            <person name="Larsen T.O."/>
            <person name="Nielsen K.F."/>
            <person name="Hoof J.B."/>
            <person name="Brandl J."/>
            <person name="Salamov A."/>
            <person name="Riley R."/>
            <person name="Gladden J.M."/>
            <person name="Phatale P."/>
            <person name="Nielsen M.T."/>
            <person name="Lyhne E.K."/>
            <person name="Kogle M.E."/>
            <person name="Strasser K."/>
            <person name="McDonnell E."/>
            <person name="Barry K."/>
            <person name="Clum A."/>
            <person name="Chen C."/>
            <person name="Nolan M."/>
            <person name="Sandor L."/>
            <person name="Kuo A."/>
            <person name="Lipzen A."/>
            <person name="Hainaut M."/>
            <person name="Drula E."/>
            <person name="Tsang A."/>
            <person name="Magnuson J.K."/>
            <person name="Henrissat B."/>
            <person name="Wiebenga A."/>
            <person name="Simmons B.A."/>
            <person name="Makela M.R."/>
            <person name="De vries R.P."/>
            <person name="Grigoriev I.V."/>
            <person name="Mortensen U.H."/>
            <person name="Baker S.E."/>
            <person name="Andersen M.R."/>
        </authorList>
    </citation>
    <scope>NUCLEOTIDE SEQUENCE [LARGE SCALE GENOMIC DNA]</scope>
    <source>
        <strain evidence="6 7">ATCC 13157</strain>
    </source>
</reference>
<dbReference type="InterPro" id="IPR029055">
    <property type="entry name" value="Ntn_hydrolases_N"/>
</dbReference>
<comment type="similarity">
    <text evidence="1">Belongs to the GST superfamily.</text>
</comment>
<dbReference type="AlphaFoldDB" id="A0A370P8W0"/>
<feature type="domain" description="GST N-terminal" evidence="4">
    <location>
        <begin position="3"/>
        <end position="85"/>
    </location>
</feature>
<dbReference type="Pfam" id="PF00043">
    <property type="entry name" value="GST_C"/>
    <property type="match status" value="1"/>
</dbReference>
<dbReference type="InterPro" id="IPR036249">
    <property type="entry name" value="Thioredoxin-like_sf"/>
</dbReference>
<dbReference type="SUPFAM" id="SSF56235">
    <property type="entry name" value="N-terminal nucleophile aminohydrolases (Ntn hydrolases)"/>
    <property type="match status" value="1"/>
</dbReference>
<dbReference type="Gene3D" id="1.20.1050.10">
    <property type="match status" value="1"/>
</dbReference>
<organism evidence="6 7">
    <name type="scientific">Aspergillus phoenicis ATCC 13157</name>
    <dbReference type="NCBI Taxonomy" id="1353007"/>
    <lineage>
        <taxon>Eukaryota</taxon>
        <taxon>Fungi</taxon>
        <taxon>Dikarya</taxon>
        <taxon>Ascomycota</taxon>
        <taxon>Pezizomycotina</taxon>
        <taxon>Eurotiomycetes</taxon>
        <taxon>Eurotiomycetidae</taxon>
        <taxon>Eurotiales</taxon>
        <taxon>Aspergillaceae</taxon>
        <taxon>Aspergillus</taxon>
    </lineage>
</organism>
<dbReference type="SFLD" id="SFLDS00019">
    <property type="entry name" value="Glutathione_Transferase_(cytos"/>
    <property type="match status" value="1"/>
</dbReference>
<evidence type="ECO:0000259" key="5">
    <source>
        <dbReference type="PROSITE" id="PS50405"/>
    </source>
</evidence>
<keyword evidence="7" id="KW-1185">Reference proteome</keyword>
<evidence type="ECO:0000256" key="1">
    <source>
        <dbReference type="ARBA" id="ARBA00007409"/>
    </source>
</evidence>
<proteinExistence type="inferred from homology"/>
<dbReference type="GO" id="GO:0016740">
    <property type="term" value="F:transferase activity"/>
    <property type="evidence" value="ECO:0007669"/>
    <property type="project" value="UniProtKB-KW"/>
</dbReference>
<dbReference type="InterPro" id="IPR036282">
    <property type="entry name" value="Glutathione-S-Trfase_C_sf"/>
</dbReference>
<dbReference type="SUPFAM" id="SSF52833">
    <property type="entry name" value="Thioredoxin-like"/>
    <property type="match status" value="1"/>
</dbReference>
<evidence type="ECO:0000256" key="2">
    <source>
        <dbReference type="ARBA" id="ARBA00022679"/>
    </source>
</evidence>
<feature type="domain" description="GST C-terminal" evidence="5">
    <location>
        <begin position="90"/>
        <end position="216"/>
    </location>
</feature>
<dbReference type="CDD" id="cd03047">
    <property type="entry name" value="GST_N_2"/>
    <property type="match status" value="1"/>
</dbReference>
<dbReference type="PANTHER" id="PTHR44051:SF19">
    <property type="entry name" value="DISULFIDE-BOND OXIDOREDUCTASE YFCG"/>
    <property type="match status" value="1"/>
</dbReference>
<dbReference type="PROSITE" id="PS50404">
    <property type="entry name" value="GST_NTER"/>
    <property type="match status" value="1"/>
</dbReference>
<evidence type="ECO:0000256" key="3">
    <source>
        <dbReference type="SAM" id="MobiDB-lite"/>
    </source>
</evidence>